<feature type="signal peptide" evidence="8">
    <location>
        <begin position="1"/>
        <end position="18"/>
    </location>
</feature>
<gene>
    <name evidence="10" type="ORF">CRE_05500</name>
</gene>
<keyword evidence="5 8" id="KW-0378">Hydrolase</keyword>
<evidence type="ECO:0000256" key="2">
    <source>
        <dbReference type="ARBA" id="ARBA00005964"/>
    </source>
</evidence>
<evidence type="ECO:0000256" key="7">
    <source>
        <dbReference type="ARBA" id="ARBA00023157"/>
    </source>
</evidence>
<dbReference type="InterPro" id="IPR019826">
    <property type="entry name" value="Carboxylesterase_B_AS"/>
</dbReference>
<dbReference type="OrthoDB" id="5854651at2759"/>
<evidence type="ECO:0000256" key="6">
    <source>
        <dbReference type="ARBA" id="ARBA00022824"/>
    </source>
</evidence>
<evidence type="ECO:0000259" key="9">
    <source>
        <dbReference type="Pfam" id="PF00135"/>
    </source>
</evidence>
<dbReference type="PANTHER" id="PTHR11559">
    <property type="entry name" value="CARBOXYLESTERASE"/>
    <property type="match status" value="1"/>
</dbReference>
<evidence type="ECO:0000256" key="3">
    <source>
        <dbReference type="ARBA" id="ARBA00022487"/>
    </source>
</evidence>
<keyword evidence="11" id="KW-1185">Reference proteome</keyword>
<accession>E3LZL8</accession>
<dbReference type="EMBL" id="DS268420">
    <property type="protein sequence ID" value="EFO87824.1"/>
    <property type="molecule type" value="Genomic_DNA"/>
</dbReference>
<sequence>MSPLFYLLGLFLVPSAFGAVKPKVTTPYGPIVGFEHKSSVTGSKYHVFLGIRYGNPPDHIYRFQKPEPVEKWPHINHDATHFRASCIPSLRSELEEQVNYSEDCLFLNIVTPPDAFVTFTFQRQKKLPVMVFIHGGGFQFGDSSMVGYEKAADNFVSQDIIFVSVQYRLGPLGFFTTGDSEIPGNMGLWDQTLALQFLHEVLPDFGGDPDRITLAGHSAGAASVSALLYSPHSDHLFNQAIQLSGSIFSESNLDRNVVEDSKKLAKAAGCNQEDSKGLRDCIEIRTVDELLDAMEQIGELMPGPRNKKFHPFFDKDFFPYDIEKMSRKAPKKKTMQGLVSLESGLSVLYPVKLAKLLGVPKESWATYSKDNLVDFIKSQVAVEQEFGTASARFSSLVEEFYLNGPLTGNSSFYLNAFALLLSDLQYNIPTLHEIELKLQHGWETYFYVIDYDSETTKDPTHPIRGPFHASELRFLFNFDGKDKIPFNEKDTAFESHFVNAIVNFINTGNPSTETVSWPAVSRSEPFANLHLNDQPSLQPSFRKDAYELWQSDIAKTVGAELMKKRLPASKATFRHSEL</sequence>
<dbReference type="EC" id="3.1.1.-" evidence="8"/>
<evidence type="ECO:0000313" key="11">
    <source>
        <dbReference type="Proteomes" id="UP000008281"/>
    </source>
</evidence>
<evidence type="ECO:0000256" key="1">
    <source>
        <dbReference type="ARBA" id="ARBA00004319"/>
    </source>
</evidence>
<evidence type="ECO:0000256" key="8">
    <source>
        <dbReference type="RuleBase" id="RU361235"/>
    </source>
</evidence>
<dbReference type="GO" id="GO:0052689">
    <property type="term" value="F:carboxylic ester hydrolase activity"/>
    <property type="evidence" value="ECO:0007669"/>
    <property type="project" value="UniProtKB-KW"/>
</dbReference>
<dbReference type="InterPro" id="IPR029058">
    <property type="entry name" value="AB_hydrolase_fold"/>
</dbReference>
<keyword evidence="7" id="KW-1015">Disulfide bond</keyword>
<comment type="subcellular location">
    <subcellularLocation>
        <location evidence="1">Endoplasmic reticulum lumen</location>
    </subcellularLocation>
</comment>
<dbReference type="AlphaFoldDB" id="E3LZL8"/>
<reference evidence="10" key="1">
    <citation type="submission" date="2007-07" db="EMBL/GenBank/DDBJ databases">
        <title>PCAP assembly of the Caenorhabditis remanei genome.</title>
        <authorList>
            <consortium name="The Caenorhabditis remanei Sequencing Consortium"/>
            <person name="Wilson R.K."/>
        </authorList>
    </citation>
    <scope>NUCLEOTIDE SEQUENCE [LARGE SCALE GENOMIC DNA]</scope>
    <source>
        <strain evidence="10">PB4641</strain>
    </source>
</reference>
<keyword evidence="3" id="KW-0719">Serine esterase</keyword>
<dbReference type="eggNOG" id="KOG1516">
    <property type="taxonomic scope" value="Eukaryota"/>
</dbReference>
<feature type="domain" description="Carboxylesterase type B" evidence="9">
    <location>
        <begin position="21"/>
        <end position="549"/>
    </location>
</feature>
<dbReference type="Proteomes" id="UP000008281">
    <property type="component" value="Unassembled WGS sequence"/>
</dbReference>
<dbReference type="InParanoid" id="E3LZL8"/>
<dbReference type="Gene3D" id="3.40.50.1820">
    <property type="entry name" value="alpha/beta hydrolase"/>
    <property type="match status" value="1"/>
</dbReference>
<dbReference type="FunFam" id="3.40.50.1820:FF:000317">
    <property type="entry name" value="Carboxylic ester hydrolase"/>
    <property type="match status" value="1"/>
</dbReference>
<dbReference type="ESTHER" id="caere-e3lzl8">
    <property type="family name" value="Carb_B_Nematoda"/>
</dbReference>
<dbReference type="OMA" id="KYHVFLG"/>
<proteinExistence type="inferred from homology"/>
<evidence type="ECO:0000256" key="5">
    <source>
        <dbReference type="ARBA" id="ARBA00022801"/>
    </source>
</evidence>
<protein>
    <recommendedName>
        <fullName evidence="8">Carboxylic ester hydrolase</fullName>
        <ecNumber evidence="8">3.1.1.-</ecNumber>
    </recommendedName>
</protein>
<dbReference type="InterPro" id="IPR050309">
    <property type="entry name" value="Type-B_Carboxylest/Lipase"/>
</dbReference>
<dbReference type="InterPro" id="IPR019819">
    <property type="entry name" value="Carboxylesterase_B_CS"/>
</dbReference>
<feature type="chain" id="PRO_5005127828" description="Carboxylic ester hydrolase" evidence="8">
    <location>
        <begin position="19"/>
        <end position="578"/>
    </location>
</feature>
<dbReference type="SUPFAM" id="SSF53474">
    <property type="entry name" value="alpha/beta-Hydrolases"/>
    <property type="match status" value="1"/>
</dbReference>
<keyword evidence="4 8" id="KW-0732">Signal</keyword>
<evidence type="ECO:0000313" key="10">
    <source>
        <dbReference type="EMBL" id="EFO87824.1"/>
    </source>
</evidence>
<dbReference type="GO" id="GO:0005788">
    <property type="term" value="C:endoplasmic reticulum lumen"/>
    <property type="evidence" value="ECO:0007669"/>
    <property type="project" value="UniProtKB-SubCell"/>
</dbReference>
<dbReference type="PROSITE" id="PS00941">
    <property type="entry name" value="CARBOXYLESTERASE_B_2"/>
    <property type="match status" value="1"/>
</dbReference>
<evidence type="ECO:0000256" key="4">
    <source>
        <dbReference type="ARBA" id="ARBA00022729"/>
    </source>
</evidence>
<organism evidence="11">
    <name type="scientific">Caenorhabditis remanei</name>
    <name type="common">Caenorhabditis vulgaris</name>
    <dbReference type="NCBI Taxonomy" id="31234"/>
    <lineage>
        <taxon>Eukaryota</taxon>
        <taxon>Metazoa</taxon>
        <taxon>Ecdysozoa</taxon>
        <taxon>Nematoda</taxon>
        <taxon>Chromadorea</taxon>
        <taxon>Rhabditida</taxon>
        <taxon>Rhabditina</taxon>
        <taxon>Rhabditomorpha</taxon>
        <taxon>Rhabditoidea</taxon>
        <taxon>Rhabditidae</taxon>
        <taxon>Peloderinae</taxon>
        <taxon>Caenorhabditis</taxon>
    </lineage>
</organism>
<dbReference type="HOGENOM" id="CLU_006586_13_3_1"/>
<comment type="similarity">
    <text evidence="2 8">Belongs to the type-B carboxylesterase/lipase family.</text>
</comment>
<name>E3LZL8_CAERE</name>
<dbReference type="STRING" id="31234.E3LZL8"/>
<keyword evidence="6" id="KW-0256">Endoplasmic reticulum</keyword>
<dbReference type="InterPro" id="IPR002018">
    <property type="entry name" value="CarbesteraseB"/>
</dbReference>
<dbReference type="PROSITE" id="PS00122">
    <property type="entry name" value="CARBOXYLESTERASE_B_1"/>
    <property type="match status" value="1"/>
</dbReference>
<dbReference type="Pfam" id="PF00135">
    <property type="entry name" value="COesterase"/>
    <property type="match status" value="1"/>
</dbReference>